<organism evidence="11 12">
    <name type="scientific">Ranatra chinensis</name>
    <dbReference type="NCBI Taxonomy" id="642074"/>
    <lineage>
        <taxon>Eukaryota</taxon>
        <taxon>Metazoa</taxon>
        <taxon>Ecdysozoa</taxon>
        <taxon>Arthropoda</taxon>
        <taxon>Hexapoda</taxon>
        <taxon>Insecta</taxon>
        <taxon>Pterygota</taxon>
        <taxon>Neoptera</taxon>
        <taxon>Paraneoptera</taxon>
        <taxon>Hemiptera</taxon>
        <taxon>Heteroptera</taxon>
        <taxon>Panheteroptera</taxon>
        <taxon>Nepomorpha</taxon>
        <taxon>Nepidae</taxon>
        <taxon>Ranatrinae</taxon>
        <taxon>Ranatra</taxon>
    </lineage>
</organism>
<dbReference type="PANTHER" id="PTHR11247">
    <property type="entry name" value="PALMITOYL-PROTEIN THIOESTERASE/DOLICHYLDIPHOSPHATASE 1"/>
    <property type="match status" value="1"/>
</dbReference>
<gene>
    <name evidence="11" type="ORF">AAG570_001947</name>
</gene>
<evidence type="ECO:0000256" key="1">
    <source>
        <dbReference type="ARBA" id="ARBA00004371"/>
    </source>
</evidence>
<comment type="function">
    <text evidence="9">Catalyzes the cleavage of thioester bonds from S-palmitoyl-CoA or S-palmitoyl-N-acetylcysteamine (unbranched structures) but does not have activity against palmitoylcysteine or palmitoylated proteins, branched structures or bulky head groups. Conversely, hydrolyzes both long and short chain fatty acyl-CoA substrate.</text>
</comment>
<dbReference type="FunFam" id="3.40.50.1820:FF:000037">
    <property type="entry name" value="Lysosomal thioesterase PPT2 homolog"/>
    <property type="match status" value="1"/>
</dbReference>
<evidence type="ECO:0000313" key="12">
    <source>
        <dbReference type="Proteomes" id="UP001558652"/>
    </source>
</evidence>
<evidence type="ECO:0000256" key="5">
    <source>
        <dbReference type="ARBA" id="ARBA00023180"/>
    </source>
</evidence>
<evidence type="ECO:0000256" key="2">
    <source>
        <dbReference type="ARBA" id="ARBA00010758"/>
    </source>
</evidence>
<evidence type="ECO:0000256" key="4">
    <source>
        <dbReference type="ARBA" id="ARBA00022801"/>
    </source>
</evidence>
<dbReference type="PANTHER" id="PTHR11247:SF27">
    <property type="entry name" value="LYSOSOMAL THIOESTERASE PPT2"/>
    <property type="match status" value="1"/>
</dbReference>
<dbReference type="AlphaFoldDB" id="A0ABD0YNZ2"/>
<comment type="caution">
    <text evidence="11">The sequence shown here is derived from an EMBL/GenBank/DDBJ whole genome shotgun (WGS) entry which is preliminary data.</text>
</comment>
<evidence type="ECO:0000256" key="10">
    <source>
        <dbReference type="SAM" id="SignalP"/>
    </source>
</evidence>
<protein>
    <recommendedName>
        <fullName evidence="7">palmitoyl-CoA hydrolase</fullName>
        <ecNumber evidence="7">3.1.2.2</ecNumber>
    </recommendedName>
</protein>
<evidence type="ECO:0000256" key="3">
    <source>
        <dbReference type="ARBA" id="ARBA00022729"/>
    </source>
</evidence>
<dbReference type="InterPro" id="IPR029058">
    <property type="entry name" value="AB_hydrolase_fold"/>
</dbReference>
<dbReference type="SUPFAM" id="SSF53474">
    <property type="entry name" value="alpha/beta-Hydrolases"/>
    <property type="match status" value="1"/>
</dbReference>
<dbReference type="GO" id="GO:0098599">
    <property type="term" value="F:palmitoyl hydrolase activity"/>
    <property type="evidence" value="ECO:0007669"/>
    <property type="project" value="UniProtKB-ARBA"/>
</dbReference>
<evidence type="ECO:0000256" key="8">
    <source>
        <dbReference type="ARBA" id="ARBA00093223"/>
    </source>
</evidence>
<reference evidence="11 12" key="1">
    <citation type="submission" date="2024-07" db="EMBL/GenBank/DDBJ databases">
        <title>Chromosome-level genome assembly of the water stick insect Ranatra chinensis (Heteroptera: Nepidae).</title>
        <authorList>
            <person name="Liu X."/>
        </authorList>
    </citation>
    <scope>NUCLEOTIDE SEQUENCE [LARGE SCALE GENOMIC DNA]</scope>
    <source>
        <strain evidence="11">Cailab_2021Rc</strain>
        <tissue evidence="11">Muscle</tissue>
    </source>
</reference>
<name>A0ABD0YNZ2_9HEMI</name>
<keyword evidence="12" id="KW-1185">Reference proteome</keyword>
<dbReference type="Proteomes" id="UP001558652">
    <property type="component" value="Unassembled WGS sequence"/>
</dbReference>
<evidence type="ECO:0000256" key="9">
    <source>
        <dbReference type="ARBA" id="ARBA00093353"/>
    </source>
</evidence>
<keyword evidence="4" id="KW-0378">Hydrolase</keyword>
<dbReference type="EC" id="3.1.2.2" evidence="7"/>
<dbReference type="Pfam" id="PF02089">
    <property type="entry name" value="Palm_thioest"/>
    <property type="match status" value="1"/>
</dbReference>
<dbReference type="Gene3D" id="3.40.50.1820">
    <property type="entry name" value="alpha/beta hydrolase"/>
    <property type="match status" value="1"/>
</dbReference>
<proteinExistence type="inferred from homology"/>
<dbReference type="EMBL" id="JBFDAA010000011">
    <property type="protein sequence ID" value="KAL1124177.1"/>
    <property type="molecule type" value="Genomic_DNA"/>
</dbReference>
<evidence type="ECO:0000256" key="7">
    <source>
        <dbReference type="ARBA" id="ARBA00038848"/>
    </source>
</evidence>
<sequence length="290" mass="33121">MGCYVRNLILFYIFLASALCTCVAYKPVVIVHGVLGDGNTMKDMSDRINELHPNTKVYLVDRFEGWSSLRPMWHQVLEVGADIMKIMAFHPDGIHLIGYSQGGLLARGVLEYFNFHNVHTFVSLSSPQGGQYGTKFLHIFFPTLACEEAYELFYSVVGQHTSVGNYWNDPHHQDLYLKYSVFLPYLNNEIYSNNSSNFKSGITKLKKMVLIGGPDDEVITPWQSSHFGYFDANETVVEMTDQPYYKNDSFGLLTLNKSGRLQIFELSGNTHIDWHINQTIIDDYIVPFLD</sequence>
<dbReference type="GO" id="GO:0005764">
    <property type="term" value="C:lysosome"/>
    <property type="evidence" value="ECO:0007669"/>
    <property type="project" value="UniProtKB-SubCell"/>
</dbReference>
<comment type="similarity">
    <text evidence="2">Belongs to the palmitoyl-protein thioesterase family.</text>
</comment>
<comment type="catalytic activity">
    <reaction evidence="8">
        <text>S-hexadecanoyl-N-acetylcysteamine + H2O = N-acetylcysteamine + hexadecanoate + H(+)</text>
        <dbReference type="Rhea" id="RHEA:84099"/>
        <dbReference type="ChEBI" id="CHEBI:7896"/>
        <dbReference type="ChEBI" id="CHEBI:15377"/>
        <dbReference type="ChEBI" id="CHEBI:15378"/>
        <dbReference type="ChEBI" id="CHEBI:74410"/>
        <dbReference type="ChEBI" id="CHEBI:233601"/>
    </reaction>
</comment>
<keyword evidence="3 10" id="KW-0732">Signal</keyword>
<keyword evidence="6" id="KW-0458">Lysosome</keyword>
<dbReference type="GO" id="GO:0016790">
    <property type="term" value="F:thiolester hydrolase activity"/>
    <property type="evidence" value="ECO:0007669"/>
    <property type="project" value="UniProtKB-ARBA"/>
</dbReference>
<evidence type="ECO:0000313" key="11">
    <source>
        <dbReference type="EMBL" id="KAL1124177.1"/>
    </source>
</evidence>
<comment type="subcellular location">
    <subcellularLocation>
        <location evidence="1">Lysosome</location>
    </subcellularLocation>
</comment>
<feature type="signal peptide" evidence="10">
    <location>
        <begin position="1"/>
        <end position="24"/>
    </location>
</feature>
<feature type="chain" id="PRO_5044861212" description="palmitoyl-CoA hydrolase" evidence="10">
    <location>
        <begin position="25"/>
        <end position="290"/>
    </location>
</feature>
<keyword evidence="5" id="KW-0325">Glycoprotein</keyword>
<evidence type="ECO:0000256" key="6">
    <source>
        <dbReference type="ARBA" id="ARBA00023228"/>
    </source>
</evidence>
<accession>A0ABD0YNZ2</accession>